<dbReference type="Proteomes" id="UP000092691">
    <property type="component" value="Chromosome"/>
</dbReference>
<sequence>MNEKFAEIIARLPERFEELMRMTPVINGIARPDMRGSGVYLFSEQKLDKEEPLYVGRTDRLEKRYLEHTGKSSDQSKASFAFKLARIETGKLRASYRRGGETRAALMTDPDFMAAFRRCLERVSTMNFRYVSEPDPTTQCLLEVYCSVALQSQHNTWKNH</sequence>
<dbReference type="CDD" id="cd00719">
    <property type="entry name" value="GIY-YIG_SF"/>
    <property type="match status" value="1"/>
</dbReference>
<protein>
    <recommendedName>
        <fullName evidence="3">GIY-YIG domain-containing protein</fullName>
    </recommendedName>
</protein>
<dbReference type="EMBL" id="CP016286">
    <property type="protein sequence ID" value="ANP84426.1"/>
    <property type="molecule type" value="Genomic_DNA"/>
</dbReference>
<name>A0A1B1C437_RHILE</name>
<dbReference type="RefSeq" id="WP_065279078.1">
    <property type="nucleotide sequence ID" value="NZ_CP016286.1"/>
</dbReference>
<evidence type="ECO:0000313" key="2">
    <source>
        <dbReference type="Proteomes" id="UP000092691"/>
    </source>
</evidence>
<proteinExistence type="predicted"/>
<organism evidence="1 2">
    <name type="scientific">Rhizobium leguminosarum</name>
    <dbReference type="NCBI Taxonomy" id="384"/>
    <lineage>
        <taxon>Bacteria</taxon>
        <taxon>Pseudomonadati</taxon>
        <taxon>Pseudomonadota</taxon>
        <taxon>Alphaproteobacteria</taxon>
        <taxon>Hyphomicrobiales</taxon>
        <taxon>Rhizobiaceae</taxon>
        <taxon>Rhizobium/Agrobacterium group</taxon>
        <taxon>Rhizobium</taxon>
    </lineage>
</organism>
<evidence type="ECO:0000313" key="1">
    <source>
        <dbReference type="EMBL" id="ANP84426.1"/>
    </source>
</evidence>
<dbReference type="AlphaFoldDB" id="A0A1B1C437"/>
<reference evidence="1 2" key="1">
    <citation type="submission" date="2016-06" db="EMBL/GenBank/DDBJ databases">
        <title>Microsymbionts genomes from the relict species Vavilovia formosa.</title>
        <authorList>
            <person name="Chirak E."/>
            <person name="Kimeklis A."/>
            <person name="Andronov E."/>
        </authorList>
    </citation>
    <scope>NUCLEOTIDE SEQUENCE [LARGE SCALE GENOMIC DNA]</scope>
    <source>
        <strain evidence="1 2">Vaf10</strain>
    </source>
</reference>
<accession>A0A1B1C437</accession>
<dbReference type="OrthoDB" id="1354677at2"/>
<evidence type="ECO:0008006" key="3">
    <source>
        <dbReference type="Google" id="ProtNLM"/>
    </source>
</evidence>
<gene>
    <name evidence="1" type="ORF">BA011_00830</name>
</gene>